<organism evidence="2">
    <name type="scientific">Streptomyces sp. NBC_00060</name>
    <dbReference type="NCBI Taxonomy" id="2975636"/>
    <lineage>
        <taxon>Bacteria</taxon>
        <taxon>Bacillati</taxon>
        <taxon>Actinomycetota</taxon>
        <taxon>Actinomycetes</taxon>
        <taxon>Kitasatosporales</taxon>
        <taxon>Streptomycetaceae</taxon>
        <taxon>Streptomyces</taxon>
    </lineage>
</organism>
<keyword evidence="1" id="KW-0472">Membrane</keyword>
<dbReference type="EMBL" id="CP108253">
    <property type="protein sequence ID" value="WTU45097.1"/>
    <property type="molecule type" value="Genomic_DNA"/>
</dbReference>
<evidence type="ECO:0000313" key="2">
    <source>
        <dbReference type="EMBL" id="WTU45097.1"/>
    </source>
</evidence>
<keyword evidence="1" id="KW-0812">Transmembrane</keyword>
<name>A0AAU2HC56_9ACTN</name>
<reference evidence="2" key="1">
    <citation type="submission" date="2022-10" db="EMBL/GenBank/DDBJ databases">
        <title>The complete genomes of actinobacterial strains from the NBC collection.</title>
        <authorList>
            <person name="Joergensen T.S."/>
            <person name="Alvarez Arevalo M."/>
            <person name="Sterndorff E.B."/>
            <person name="Faurdal D."/>
            <person name="Vuksanovic O."/>
            <person name="Mourched A.-S."/>
            <person name="Charusanti P."/>
            <person name="Shaw S."/>
            <person name="Blin K."/>
            <person name="Weber T."/>
        </authorList>
    </citation>
    <scope>NUCLEOTIDE SEQUENCE</scope>
    <source>
        <strain evidence="2">NBC_00060</strain>
    </source>
</reference>
<sequence>MGTVEISAEDPDDFDILFGELQGRSGIAVDAVPAPMEPEDLGTAVDLLTAACASGGAVAVFLGIVKSLLDSRGPGFVMKVRHGTVRLTITAETFEEARPVLEEWLGGA</sequence>
<evidence type="ECO:0000256" key="1">
    <source>
        <dbReference type="SAM" id="Phobius"/>
    </source>
</evidence>
<proteinExistence type="predicted"/>
<feature type="transmembrane region" description="Helical" evidence="1">
    <location>
        <begin position="47"/>
        <end position="69"/>
    </location>
</feature>
<dbReference type="InterPro" id="IPR045428">
    <property type="entry name" value="EACC1"/>
</dbReference>
<accession>A0AAU2HC56</accession>
<dbReference type="Pfam" id="PF19953">
    <property type="entry name" value="EACC1"/>
    <property type="match status" value="1"/>
</dbReference>
<gene>
    <name evidence="2" type="ORF">OHV25_38820</name>
</gene>
<keyword evidence="1" id="KW-1133">Transmembrane helix</keyword>
<protein>
    <submittedName>
        <fullName evidence="2">Uncharacterized protein</fullName>
    </submittedName>
</protein>
<dbReference type="AlphaFoldDB" id="A0AAU2HC56"/>